<comment type="caution">
    <text evidence="1">The sequence shown here is derived from an EMBL/GenBank/DDBJ whole genome shotgun (WGS) entry which is preliminary data.</text>
</comment>
<evidence type="ECO:0000313" key="1">
    <source>
        <dbReference type="EMBL" id="KAH7865472.1"/>
    </source>
</evidence>
<evidence type="ECO:0000313" key="2">
    <source>
        <dbReference type="Proteomes" id="UP000828048"/>
    </source>
</evidence>
<dbReference type="EMBL" id="CM037159">
    <property type="protein sequence ID" value="KAH7865472.1"/>
    <property type="molecule type" value="Genomic_DNA"/>
</dbReference>
<organism evidence="1 2">
    <name type="scientific">Vaccinium darrowii</name>
    <dbReference type="NCBI Taxonomy" id="229202"/>
    <lineage>
        <taxon>Eukaryota</taxon>
        <taxon>Viridiplantae</taxon>
        <taxon>Streptophyta</taxon>
        <taxon>Embryophyta</taxon>
        <taxon>Tracheophyta</taxon>
        <taxon>Spermatophyta</taxon>
        <taxon>Magnoliopsida</taxon>
        <taxon>eudicotyledons</taxon>
        <taxon>Gunneridae</taxon>
        <taxon>Pentapetalae</taxon>
        <taxon>asterids</taxon>
        <taxon>Ericales</taxon>
        <taxon>Ericaceae</taxon>
        <taxon>Vaccinioideae</taxon>
        <taxon>Vaccinieae</taxon>
        <taxon>Vaccinium</taxon>
    </lineage>
</organism>
<name>A0ACB7ZHH4_9ERIC</name>
<accession>A0ACB7ZHH4</accession>
<proteinExistence type="predicted"/>
<protein>
    <submittedName>
        <fullName evidence="1">Uncharacterized protein</fullName>
    </submittedName>
</protein>
<sequence>MASGDGGRANWKDPELYKLFIDLCLKESTENGKNGGSLKKESWDRVRVALNKEKNVNLSQKQLKNQWEYLKSKYGEWSKIISKTGNGYDPVTNTVNWSTEEWSEYIQANPNAKQFRYTGLQYANELKALFDGVRATGRFSWGPSKEGFPADGTPSQSQSETYINLDTGSLETPSSPNDSAKPDNKRKKKNKSDELDKQLLEALQTLQNSDGPTIEECNRILDEMELFDMSDPLYIVACSIFCESKAHREQWIMLSDKQKSALKVITLILIIKILRKKRIVRRPDTVSLLTGPGYVKEILDENPAHIQEMLRMKKEAFLSMCQHFRIRGWLQNSRYIFVEEKVAMFLIALSQNIRNRFVKRRFNHSTQTIHRYFYEVLHAMLNFSKEMIVATPYDQPMDQIQHNRRIRPVFQGAVGALDGTLISAVVPPDQQVPYRGRGKGECYQNVLAICDFDMLFTFVWAGWEGVAHDSRVLKETMSDPANNFPILPPGRYFLCDAAYSHTRGFMTPYRNVRYWLSDFRNGRRPRNKEERFNLAHARLRNVIERAFGVLKARFPILKRMSSYPFAAQRNIVIACITMHNYIRRTCISDIFLDEFNDPNAFYGNAQQHVDNLEAGGGSTQADQIFMLNLRDQIAVQLNDMNYY</sequence>
<keyword evidence="2" id="KW-1185">Reference proteome</keyword>
<dbReference type="Proteomes" id="UP000828048">
    <property type="component" value="Chromosome 9"/>
</dbReference>
<reference evidence="1 2" key="1">
    <citation type="journal article" date="2021" name="Hortic Res">
        <title>High-quality reference genome and annotation aids understanding of berry development for evergreen blueberry (Vaccinium darrowii).</title>
        <authorList>
            <person name="Yu J."/>
            <person name="Hulse-Kemp A.M."/>
            <person name="Babiker E."/>
            <person name="Staton M."/>
        </authorList>
    </citation>
    <scope>NUCLEOTIDE SEQUENCE [LARGE SCALE GENOMIC DNA]</scope>
    <source>
        <strain evidence="2">cv. NJ 8807/NJ 8810</strain>
        <tissue evidence="1">Young leaf</tissue>
    </source>
</reference>
<gene>
    <name evidence="1" type="ORF">Vadar_007125</name>
</gene>